<gene>
    <name evidence="4" type="primary">rpiB</name>
    <name evidence="4" type="ORF">COS76_02240</name>
</gene>
<reference evidence="5" key="1">
    <citation type="submission" date="2017-09" db="EMBL/GenBank/DDBJ databases">
        <title>Depth-based differentiation of microbial function through sediment-hosted aquifers and enrichment of novel symbionts in the deep terrestrial subsurface.</title>
        <authorList>
            <person name="Probst A.J."/>
            <person name="Ladd B."/>
            <person name="Jarett J.K."/>
            <person name="Geller-Mcgrath D.E."/>
            <person name="Sieber C.M.K."/>
            <person name="Emerson J.B."/>
            <person name="Anantharaman K."/>
            <person name="Thomas B.C."/>
            <person name="Malmstrom R."/>
            <person name="Stieglmeier M."/>
            <person name="Klingl A."/>
            <person name="Woyke T."/>
            <person name="Ryan C.M."/>
            <person name="Banfield J.F."/>
        </authorList>
    </citation>
    <scope>NUCLEOTIDE SEQUENCE [LARGE SCALE GENOMIC DNA]</scope>
</reference>
<evidence type="ECO:0000313" key="5">
    <source>
        <dbReference type="Proteomes" id="UP000228775"/>
    </source>
</evidence>
<dbReference type="GO" id="GO:0009052">
    <property type="term" value="P:pentose-phosphate shunt, non-oxidative branch"/>
    <property type="evidence" value="ECO:0007669"/>
    <property type="project" value="TreeGrafter"/>
</dbReference>
<dbReference type="InterPro" id="IPR003500">
    <property type="entry name" value="RpiB_LacA_LacB"/>
</dbReference>
<comment type="similarity">
    <text evidence="1">Belongs to the LacAB/RpiB family.</text>
</comment>
<protein>
    <submittedName>
        <fullName evidence="4">Ribose 5-phosphate isomerase B</fullName>
    </submittedName>
</protein>
<dbReference type="GO" id="GO:0019316">
    <property type="term" value="P:D-allose catabolic process"/>
    <property type="evidence" value="ECO:0007669"/>
    <property type="project" value="TreeGrafter"/>
</dbReference>
<evidence type="ECO:0000256" key="3">
    <source>
        <dbReference type="PIRSR" id="PIRSR005384-1"/>
    </source>
</evidence>
<keyword evidence="2 4" id="KW-0413">Isomerase</keyword>
<dbReference type="GO" id="GO:0004751">
    <property type="term" value="F:ribose-5-phosphate isomerase activity"/>
    <property type="evidence" value="ECO:0007669"/>
    <property type="project" value="TreeGrafter"/>
</dbReference>
<organism evidence="4 5">
    <name type="scientific">Candidatus Portnoybacteria bacterium CG06_land_8_20_14_3_00_39_12</name>
    <dbReference type="NCBI Taxonomy" id="1974809"/>
    <lineage>
        <taxon>Bacteria</taxon>
        <taxon>Candidatus Portnoyibacteriota</taxon>
    </lineage>
</organism>
<dbReference type="PANTHER" id="PTHR30345">
    <property type="entry name" value="RIBOSE-5-PHOSPHATE ISOMERASE B"/>
    <property type="match status" value="1"/>
</dbReference>
<evidence type="ECO:0000313" key="4">
    <source>
        <dbReference type="EMBL" id="PIU75171.1"/>
    </source>
</evidence>
<sequence length="142" mass="15769">MLYLASDHGGFHLKETIKKCLEELSVPYQDMGANQLDPDDDYPDFAKLVAEKIVAEQDGRGILVCGTGLGMCLVANKFKGIRATAPFDEFGAQQSREHLDANVLCLGEKTIAEDEAKKIVQIWLNTDFSSDARHQRRLGKVE</sequence>
<proteinExistence type="inferred from homology"/>
<dbReference type="Pfam" id="PF02502">
    <property type="entry name" value="LacAB_rpiB"/>
    <property type="match status" value="1"/>
</dbReference>
<accession>A0A2M7AX11</accession>
<comment type="caution">
    <text evidence="4">The sequence shown here is derived from an EMBL/GenBank/DDBJ whole genome shotgun (WGS) entry which is preliminary data.</text>
</comment>
<dbReference type="PANTHER" id="PTHR30345:SF0">
    <property type="entry name" value="DNA DAMAGE-REPAIR_TOLERATION PROTEIN DRT102"/>
    <property type="match status" value="1"/>
</dbReference>
<dbReference type="SUPFAM" id="SSF89623">
    <property type="entry name" value="Ribose/Galactose isomerase RpiB/AlsB"/>
    <property type="match status" value="1"/>
</dbReference>
<dbReference type="InterPro" id="IPR036569">
    <property type="entry name" value="RpiB_LacA_LacB_sf"/>
</dbReference>
<dbReference type="NCBIfam" id="TIGR01120">
    <property type="entry name" value="rpiB"/>
    <property type="match status" value="1"/>
</dbReference>
<feature type="active site" description="Proton donor" evidence="3">
    <location>
        <position position="98"/>
    </location>
</feature>
<name>A0A2M7AX11_9BACT</name>
<dbReference type="AlphaFoldDB" id="A0A2M7AX11"/>
<evidence type="ECO:0000256" key="1">
    <source>
        <dbReference type="ARBA" id="ARBA00008754"/>
    </source>
</evidence>
<dbReference type="EMBL" id="PEVY01000047">
    <property type="protein sequence ID" value="PIU75171.1"/>
    <property type="molecule type" value="Genomic_DNA"/>
</dbReference>
<dbReference type="Proteomes" id="UP000228775">
    <property type="component" value="Unassembled WGS sequence"/>
</dbReference>
<dbReference type="NCBIfam" id="TIGR00689">
    <property type="entry name" value="rpiB_lacA_lacB"/>
    <property type="match status" value="1"/>
</dbReference>
<dbReference type="Gene3D" id="3.40.1400.10">
    <property type="entry name" value="Sugar-phosphate isomerase, RpiB/LacA/LacB"/>
    <property type="match status" value="1"/>
</dbReference>
<dbReference type="InterPro" id="IPR004785">
    <property type="entry name" value="RpiB"/>
</dbReference>
<dbReference type="PIRSF" id="PIRSF005384">
    <property type="entry name" value="RpiB_LacA_B"/>
    <property type="match status" value="1"/>
</dbReference>
<dbReference type="NCBIfam" id="NF004051">
    <property type="entry name" value="PRK05571.1"/>
    <property type="match status" value="1"/>
</dbReference>
<feature type="active site" description="Proton acceptor" evidence="3">
    <location>
        <position position="65"/>
    </location>
</feature>
<evidence type="ECO:0000256" key="2">
    <source>
        <dbReference type="ARBA" id="ARBA00023235"/>
    </source>
</evidence>